<accession>A0A1W6N4S5</accession>
<gene>
    <name evidence="1" type="ORF">GQ61_05065</name>
</gene>
<proteinExistence type="predicted"/>
<evidence type="ECO:0000313" key="1">
    <source>
        <dbReference type="EMBL" id="ARN84768.1"/>
    </source>
</evidence>
<protein>
    <submittedName>
        <fullName evidence="1">Uncharacterized protein</fullName>
    </submittedName>
</protein>
<dbReference type="AlphaFoldDB" id="A0A1W6N4S5"/>
<evidence type="ECO:0000313" key="2">
    <source>
        <dbReference type="Proteomes" id="UP000237351"/>
    </source>
</evidence>
<dbReference type="RefSeq" id="WP_085784251.1">
    <property type="nucleotide sequence ID" value="NZ_CP008743.1"/>
</dbReference>
<reference evidence="1 2" key="1">
    <citation type="submission" date="2014-06" db="EMBL/GenBank/DDBJ databases">
        <title>The genome of the endonuclear symbiont Nucleicultrix amoebiphila.</title>
        <authorList>
            <person name="Schulz F."/>
            <person name="Horn M."/>
        </authorList>
    </citation>
    <scope>NUCLEOTIDE SEQUENCE [LARGE SCALE GENOMIC DNA]</scope>
    <source>
        <strain evidence="1 2">FS5</strain>
    </source>
</reference>
<organism evidence="1 2">
    <name type="scientific">Candidatus Nucleicultrix amoebiphila FS5</name>
    <dbReference type="NCBI Taxonomy" id="1414854"/>
    <lineage>
        <taxon>Bacteria</taxon>
        <taxon>Pseudomonadati</taxon>
        <taxon>Pseudomonadota</taxon>
        <taxon>Alphaproteobacteria</taxon>
        <taxon>Holosporales</taxon>
        <taxon>Candidatus Nucleicultricaceae</taxon>
        <taxon>Candidatus Nucleicultrix</taxon>
    </lineage>
</organism>
<dbReference type="STRING" id="1414854.GQ61_05065"/>
<dbReference type="Proteomes" id="UP000237351">
    <property type="component" value="Chromosome"/>
</dbReference>
<dbReference type="KEGG" id="naf:GQ61_05065"/>
<sequence length="100" mass="11289">MNSLSSNRNIKKSIASCALLLGLMFEAETLLNLNLLKLKKKKNLMDLDPMFQAEVLAALSSIKSFGRLLQFLSEELQQVLDQELNDQTNPNPKILTLRTQ</sequence>
<dbReference type="EMBL" id="CP008743">
    <property type="protein sequence ID" value="ARN84768.1"/>
    <property type="molecule type" value="Genomic_DNA"/>
</dbReference>
<keyword evidence="2" id="KW-1185">Reference proteome</keyword>
<name>A0A1W6N4S5_9PROT</name>